<dbReference type="PANTHER" id="PTHR22601">
    <property type="entry name" value="ISP4 LIKE PROTEIN"/>
    <property type="match status" value="1"/>
</dbReference>
<evidence type="ECO:0000313" key="12">
    <source>
        <dbReference type="Proteomes" id="UP000187429"/>
    </source>
</evidence>
<keyword evidence="4 10" id="KW-0812">Transmembrane</keyword>
<accession>A0A1R1YEG1</accession>
<keyword evidence="5" id="KW-0571">Peptide transport</keyword>
<dbReference type="NCBIfam" id="TIGR00728">
    <property type="entry name" value="OPT_sfam"/>
    <property type="match status" value="1"/>
</dbReference>
<feature type="region of interest" description="Disordered" evidence="9">
    <location>
        <begin position="1"/>
        <end position="31"/>
    </location>
</feature>
<evidence type="ECO:0000256" key="1">
    <source>
        <dbReference type="ARBA" id="ARBA00004141"/>
    </source>
</evidence>
<protein>
    <submittedName>
        <fullName evidence="11">Oligopeptide transporter 2</fullName>
    </submittedName>
</protein>
<feature type="transmembrane region" description="Helical" evidence="10">
    <location>
        <begin position="318"/>
        <end position="335"/>
    </location>
</feature>
<dbReference type="Pfam" id="PF03169">
    <property type="entry name" value="OPT"/>
    <property type="match status" value="1"/>
</dbReference>
<evidence type="ECO:0000256" key="4">
    <source>
        <dbReference type="ARBA" id="ARBA00022692"/>
    </source>
</evidence>
<keyword evidence="3" id="KW-0813">Transport</keyword>
<keyword evidence="12" id="KW-1185">Reference proteome</keyword>
<dbReference type="InterPro" id="IPR004648">
    <property type="entry name" value="Oligpept_transpt"/>
</dbReference>
<feature type="transmembrane region" description="Helical" evidence="10">
    <location>
        <begin position="99"/>
        <end position="117"/>
    </location>
</feature>
<dbReference type="InterPro" id="IPR004813">
    <property type="entry name" value="OPT"/>
</dbReference>
<evidence type="ECO:0000256" key="9">
    <source>
        <dbReference type="SAM" id="MobiDB-lite"/>
    </source>
</evidence>
<dbReference type="OrthoDB" id="9986677at2759"/>
<dbReference type="GO" id="GO:0015031">
    <property type="term" value="P:protein transport"/>
    <property type="evidence" value="ECO:0007669"/>
    <property type="project" value="UniProtKB-KW"/>
</dbReference>
<reference evidence="12" key="1">
    <citation type="submission" date="2017-01" db="EMBL/GenBank/DDBJ databases">
        <authorList>
            <person name="Wang Y."/>
            <person name="White M."/>
            <person name="Kvist S."/>
            <person name="Moncalvo J.-M."/>
        </authorList>
    </citation>
    <scope>NUCLEOTIDE SEQUENCE [LARGE SCALE GENOMIC DNA]</scope>
    <source>
        <strain evidence="12">ID-206-W2</strain>
    </source>
</reference>
<sequence>MGHENEYSKPKLSRHNSSGSEISSLNAPETDLAHHDPYTDDINHMGEDDSPYEAVRANVSNTDDVNAPSMTFRVWFIASILSVCFSFINQFFFFRQTPISIGFSVIILLTFIFGKAMEKFLPNKIITPFGIKKFAFSLNPGKFSTKEHTLLCVFANAGSSVAYAIEVVVLQELFFNIKTDFFKSMLLIVSTQMLGYGLSGIVHDVLVKPAVMIWPETLVSCSIFRTLHEEEEANPIVNGKRVITKIRFFVTVAICAFAYQFLPGYFFTILSSVSVLCFVFPNNAIAQQLGSGMTGLGMGSISFDWSTIASYLGSPLSTPFWASVNIFSGFLFFAWL</sequence>
<evidence type="ECO:0000256" key="8">
    <source>
        <dbReference type="ARBA" id="ARBA00023136"/>
    </source>
</evidence>
<comment type="caution">
    <text evidence="11">The sequence shown here is derived from an EMBL/GenBank/DDBJ whole genome shotgun (WGS) entry which is preliminary data.</text>
</comment>
<evidence type="ECO:0000256" key="10">
    <source>
        <dbReference type="SAM" id="Phobius"/>
    </source>
</evidence>
<evidence type="ECO:0000313" key="11">
    <source>
        <dbReference type="EMBL" id="OMJ25273.1"/>
    </source>
</evidence>
<comment type="subcellular location">
    <subcellularLocation>
        <location evidence="1">Membrane</location>
        <topology evidence="1">Multi-pass membrane protein</topology>
    </subcellularLocation>
</comment>
<dbReference type="AlphaFoldDB" id="A0A1R1YEG1"/>
<dbReference type="EMBL" id="LSSM01001674">
    <property type="protein sequence ID" value="OMJ25273.1"/>
    <property type="molecule type" value="Genomic_DNA"/>
</dbReference>
<gene>
    <name evidence="11" type="ORF">AYI69_g4349</name>
</gene>
<name>A0A1R1YEG1_9FUNG</name>
<dbReference type="GO" id="GO:0035673">
    <property type="term" value="F:oligopeptide transmembrane transporter activity"/>
    <property type="evidence" value="ECO:0007669"/>
    <property type="project" value="InterPro"/>
</dbReference>
<evidence type="ECO:0000256" key="3">
    <source>
        <dbReference type="ARBA" id="ARBA00022448"/>
    </source>
</evidence>
<keyword evidence="7 10" id="KW-1133">Transmembrane helix</keyword>
<keyword evidence="6" id="KW-0653">Protein transport</keyword>
<evidence type="ECO:0000256" key="7">
    <source>
        <dbReference type="ARBA" id="ARBA00022989"/>
    </source>
</evidence>
<comment type="similarity">
    <text evidence="2">Belongs to the oligopeptide OPT transporter family.</text>
</comment>
<proteinExistence type="inferred from homology"/>
<evidence type="ECO:0000256" key="5">
    <source>
        <dbReference type="ARBA" id="ARBA00022856"/>
    </source>
</evidence>
<keyword evidence="8 10" id="KW-0472">Membrane</keyword>
<feature type="compositionally biased region" description="Polar residues" evidence="9">
    <location>
        <begin position="15"/>
        <end position="27"/>
    </location>
</feature>
<dbReference type="GO" id="GO:0016020">
    <property type="term" value="C:membrane"/>
    <property type="evidence" value="ECO:0007669"/>
    <property type="project" value="UniProtKB-SubCell"/>
</dbReference>
<evidence type="ECO:0000256" key="2">
    <source>
        <dbReference type="ARBA" id="ARBA00008807"/>
    </source>
</evidence>
<evidence type="ECO:0000256" key="6">
    <source>
        <dbReference type="ARBA" id="ARBA00022927"/>
    </source>
</evidence>
<feature type="transmembrane region" description="Helical" evidence="10">
    <location>
        <begin position="74"/>
        <end position="93"/>
    </location>
</feature>
<organism evidence="11 12">
    <name type="scientific">Smittium culicis</name>
    <dbReference type="NCBI Taxonomy" id="133412"/>
    <lineage>
        <taxon>Eukaryota</taxon>
        <taxon>Fungi</taxon>
        <taxon>Fungi incertae sedis</taxon>
        <taxon>Zoopagomycota</taxon>
        <taxon>Kickxellomycotina</taxon>
        <taxon>Harpellomycetes</taxon>
        <taxon>Harpellales</taxon>
        <taxon>Legeriomycetaceae</taxon>
        <taxon>Smittium</taxon>
    </lineage>
</organism>
<feature type="transmembrane region" description="Helical" evidence="10">
    <location>
        <begin position="242"/>
        <end position="259"/>
    </location>
</feature>
<dbReference type="Proteomes" id="UP000187429">
    <property type="component" value="Unassembled WGS sequence"/>
</dbReference>